<dbReference type="Gene3D" id="3.40.50.300">
    <property type="entry name" value="P-loop containing nucleotide triphosphate hydrolases"/>
    <property type="match status" value="1"/>
</dbReference>
<proteinExistence type="predicted"/>
<dbReference type="AlphaFoldDB" id="A0A1C1CW16"/>
<keyword evidence="3" id="KW-1185">Reference proteome</keyword>
<evidence type="ECO:0000313" key="2">
    <source>
        <dbReference type="EMBL" id="OCT52689.1"/>
    </source>
</evidence>
<dbReference type="EMBL" id="LGRB01000008">
    <property type="protein sequence ID" value="OCT52689.1"/>
    <property type="molecule type" value="Genomic_DNA"/>
</dbReference>
<dbReference type="Pfam" id="PF13374">
    <property type="entry name" value="TPR_10"/>
    <property type="match status" value="1"/>
</dbReference>
<dbReference type="SUPFAM" id="SSF52540">
    <property type="entry name" value="P-loop containing nucleoside triphosphate hydrolases"/>
    <property type="match status" value="1"/>
</dbReference>
<sequence>MRLLKIDRLGNLSLTEDLQDNLPAYAILSHTWGDDKDEVKFDDLRSESWKNKAAAAKIRFCSEQAKKDNLTHFWVDTCCINKANSTEYSEAINSMFRWYRNADKCYVYLVDVSSHGEDGHYRQTWQQDFRESRWFRRGWTLQELLAPTSVEFFSREEQRLGDKKALEHLIHEITDIPTAALRGAALSQFGVDDRLRWAENRDTKKQEDKAYCLLGIFGVFIPLIYGEGEYAFTRLKEEINKSLGGSGPASGNVHWVVPRSPNTLFTGRRDMLDMLERTVRAAVQHGWDSNQCRVVIAGLGGQGKSEISLQLAQRVRPLLWGVFWVDVSTPSLAETGFLDIARRLRVPVSTWEDGRQALANITRPWMLVLDNADDPNVNFQAYFRPGSFGVVVLTSRNAECEQYATAAYVALEGLPPDDAKELLLRAAGVASSQRVLEDDARGVAILLQSHALALIQAGAYIRRGHCTVADYPREYERQRKRLLGFRLSQGQPRYPDVYATFEAAVEILQASQTQSARDALEVLPLLAVCGPNQLPLLVFEAAWNGAQSIRTDETADEGNFPLTMWHVSRLPSLMHVSCDVWDSFRLVEAVNALREFALVSTNVEHGRMSVSMHPLVHAWARDRQDEQQQHESWICMGCVVAVSAIEAVMRRVNTRQLQPHLQAITSWEMGCAFQSEPPVMVTTILMKCGWLLERMRDDKTLFMLLDRLCSYLKLDKFRVDEDWLRLYFLIGRNLLEYGRVRDAANLLEEVARLLTKRFPEDHIVRLMSQHELARAYKANGQTEKALKLLEEVVRIQQTLPEDHTWRLASEHELALSV</sequence>
<dbReference type="InterPro" id="IPR011990">
    <property type="entry name" value="TPR-like_helical_dom_sf"/>
</dbReference>
<feature type="domain" description="Heterokaryon incompatibility" evidence="1">
    <location>
        <begin position="25"/>
        <end position="126"/>
    </location>
</feature>
<dbReference type="OrthoDB" id="5986190at2759"/>
<dbReference type="Proteomes" id="UP000094526">
    <property type="component" value="Unassembled WGS sequence"/>
</dbReference>
<gene>
    <name evidence="2" type="ORF">CLCR_09605</name>
</gene>
<dbReference type="InterPro" id="IPR010730">
    <property type="entry name" value="HET"/>
</dbReference>
<accession>A0A1C1CW16</accession>
<dbReference type="VEuPathDB" id="FungiDB:G647_07951"/>
<protein>
    <recommendedName>
        <fullName evidence="1">Heterokaryon incompatibility domain-containing protein</fullName>
    </recommendedName>
</protein>
<dbReference type="VEuPathDB" id="FungiDB:G647_04068"/>
<name>A0A1C1CW16_9EURO</name>
<dbReference type="InterPro" id="IPR027417">
    <property type="entry name" value="P-loop_NTPase"/>
</dbReference>
<dbReference type="STRING" id="86049.A0A1C1CW16"/>
<dbReference type="VEuPathDB" id="FungiDB:G647_05168"/>
<dbReference type="Pfam" id="PF06985">
    <property type="entry name" value="HET"/>
    <property type="match status" value="1"/>
</dbReference>
<evidence type="ECO:0000313" key="3">
    <source>
        <dbReference type="Proteomes" id="UP000094526"/>
    </source>
</evidence>
<evidence type="ECO:0000259" key="1">
    <source>
        <dbReference type="Pfam" id="PF06985"/>
    </source>
</evidence>
<dbReference type="VEuPathDB" id="FungiDB:CLCR_09605"/>
<reference evidence="3" key="1">
    <citation type="submission" date="2015-07" db="EMBL/GenBank/DDBJ databases">
        <authorList>
            <person name="Teixeira M.M."/>
            <person name="Souza R.C."/>
            <person name="Almeida L.G."/>
            <person name="Vicente V.A."/>
            <person name="de Hoog S."/>
            <person name="Bocca A.L."/>
            <person name="de Almeida S.R."/>
            <person name="Vasconcelos A.T."/>
            <person name="Felipe M.S."/>
        </authorList>
    </citation>
    <scope>NUCLEOTIDE SEQUENCE [LARGE SCALE GENOMIC DNA]</scope>
    <source>
        <strain evidence="3">KSF</strain>
    </source>
</reference>
<dbReference type="Gene3D" id="1.25.40.10">
    <property type="entry name" value="Tetratricopeptide repeat domain"/>
    <property type="match status" value="1"/>
</dbReference>
<dbReference type="PANTHER" id="PTHR10622">
    <property type="entry name" value="HET DOMAIN-CONTAINING PROTEIN"/>
    <property type="match status" value="1"/>
</dbReference>
<comment type="caution">
    <text evidence="2">The sequence shown here is derived from an EMBL/GenBank/DDBJ whole genome shotgun (WGS) entry which is preliminary data.</text>
</comment>
<dbReference type="SUPFAM" id="SSF48452">
    <property type="entry name" value="TPR-like"/>
    <property type="match status" value="1"/>
</dbReference>
<organism evidence="2 3">
    <name type="scientific">Cladophialophora carrionii</name>
    <dbReference type="NCBI Taxonomy" id="86049"/>
    <lineage>
        <taxon>Eukaryota</taxon>
        <taxon>Fungi</taxon>
        <taxon>Dikarya</taxon>
        <taxon>Ascomycota</taxon>
        <taxon>Pezizomycotina</taxon>
        <taxon>Eurotiomycetes</taxon>
        <taxon>Chaetothyriomycetidae</taxon>
        <taxon>Chaetothyriales</taxon>
        <taxon>Herpotrichiellaceae</taxon>
        <taxon>Cladophialophora</taxon>
    </lineage>
</organism>
<dbReference type="PANTHER" id="PTHR10622:SF11">
    <property type="entry name" value="HET-DOMAIN-CONTAINING PROTEIN"/>
    <property type="match status" value="1"/>
</dbReference>